<dbReference type="RefSeq" id="WP_015949247.1">
    <property type="nucleotide sequence ID" value="NC_011768.1"/>
</dbReference>
<dbReference type="AlphaFoldDB" id="B8FCP5"/>
<dbReference type="Proteomes" id="UP000000739">
    <property type="component" value="Chromosome"/>
</dbReference>
<protein>
    <submittedName>
        <fullName evidence="1">Uncharacterized protein</fullName>
    </submittedName>
</protein>
<accession>B8FCP5</accession>
<sequence>MKPKHTPGPWVVERGDVGDETYIWTATDIVGADGFPVVSDTGLIPEGLAFKYETTEANARLIAAAPDLLEALEDALKFLHGSHTKSVGPTEMQLCDQMEAAIAKARGLDASLDGGEEEA</sequence>
<evidence type="ECO:0000313" key="1">
    <source>
        <dbReference type="EMBL" id="ACL06208.1"/>
    </source>
</evidence>
<evidence type="ECO:0000313" key="2">
    <source>
        <dbReference type="Proteomes" id="UP000000739"/>
    </source>
</evidence>
<gene>
    <name evidence="1" type="ordered locus">Dalk_4530</name>
</gene>
<keyword evidence="2" id="KW-1185">Reference proteome</keyword>
<dbReference type="EMBL" id="CP001322">
    <property type="protein sequence ID" value="ACL06208.1"/>
    <property type="molecule type" value="Genomic_DNA"/>
</dbReference>
<dbReference type="KEGG" id="dal:Dalk_4530"/>
<organism evidence="1 2">
    <name type="scientific">Desulfatibacillum aliphaticivorans</name>
    <dbReference type="NCBI Taxonomy" id="218208"/>
    <lineage>
        <taxon>Bacteria</taxon>
        <taxon>Pseudomonadati</taxon>
        <taxon>Thermodesulfobacteriota</taxon>
        <taxon>Desulfobacteria</taxon>
        <taxon>Desulfobacterales</taxon>
        <taxon>Desulfatibacillaceae</taxon>
        <taxon>Desulfatibacillum</taxon>
    </lineage>
</organism>
<reference evidence="1 2" key="1">
    <citation type="journal article" date="2012" name="Environ. Microbiol.">
        <title>The genome sequence of Desulfatibacillum alkenivorans AK-01: a blueprint for anaerobic alkane oxidation.</title>
        <authorList>
            <person name="Callaghan A.V."/>
            <person name="Morris B.E."/>
            <person name="Pereira I.A."/>
            <person name="McInerney M.J."/>
            <person name="Austin R.N."/>
            <person name="Groves J.T."/>
            <person name="Kukor J.J."/>
            <person name="Suflita J.M."/>
            <person name="Young L.Y."/>
            <person name="Zylstra G.J."/>
            <person name="Wawrik B."/>
        </authorList>
    </citation>
    <scope>NUCLEOTIDE SEQUENCE [LARGE SCALE GENOMIC DNA]</scope>
    <source>
        <strain evidence="1 2">AK-01</strain>
    </source>
</reference>
<proteinExistence type="predicted"/>
<dbReference type="HOGENOM" id="CLU_175670_0_0_7"/>
<name>B8FCP5_DESAL</name>